<evidence type="ECO:0000313" key="4">
    <source>
        <dbReference type="Proteomes" id="UP000483261"/>
    </source>
</evidence>
<dbReference type="PROSITE" id="PS50966">
    <property type="entry name" value="ZF_SWIM"/>
    <property type="match status" value="1"/>
</dbReference>
<gene>
    <name evidence="3" type="ORF">G5C66_01515</name>
</gene>
<dbReference type="AlphaFoldDB" id="A0A6M1R4J2"/>
<keyword evidence="4" id="KW-1185">Reference proteome</keyword>
<organism evidence="3 4">
    <name type="scientific">Nocardioides turkmenicus</name>
    <dbReference type="NCBI Taxonomy" id="2711220"/>
    <lineage>
        <taxon>Bacteria</taxon>
        <taxon>Bacillati</taxon>
        <taxon>Actinomycetota</taxon>
        <taxon>Actinomycetes</taxon>
        <taxon>Propionibacteriales</taxon>
        <taxon>Nocardioidaceae</taxon>
        <taxon>Nocardioides</taxon>
    </lineage>
</organism>
<dbReference type="RefSeq" id="WP_165109000.1">
    <property type="nucleotide sequence ID" value="NZ_JAALAA010000001.1"/>
</dbReference>
<accession>A0A6M1R4J2</accession>
<evidence type="ECO:0000259" key="2">
    <source>
        <dbReference type="PROSITE" id="PS50966"/>
    </source>
</evidence>
<dbReference type="GO" id="GO:0008270">
    <property type="term" value="F:zinc ion binding"/>
    <property type="evidence" value="ECO:0007669"/>
    <property type="project" value="UniProtKB-KW"/>
</dbReference>
<evidence type="ECO:0000256" key="1">
    <source>
        <dbReference type="PROSITE-ProRule" id="PRU00325"/>
    </source>
</evidence>
<keyword evidence="1" id="KW-0863">Zinc-finger</keyword>
<name>A0A6M1R4J2_9ACTN</name>
<reference evidence="3 4" key="1">
    <citation type="submission" date="2020-02" db="EMBL/GenBank/DDBJ databases">
        <title>Whole-genome analyses of novel actinobacteria.</title>
        <authorList>
            <person name="Sahin N."/>
        </authorList>
    </citation>
    <scope>NUCLEOTIDE SEQUENCE [LARGE SCALE GENOMIC DNA]</scope>
    <source>
        <strain evidence="3 4">KC13</strain>
    </source>
</reference>
<dbReference type="EMBL" id="JAALAA010000001">
    <property type="protein sequence ID" value="NGN91417.1"/>
    <property type="molecule type" value="Genomic_DNA"/>
</dbReference>
<keyword evidence="1" id="KW-0862">Zinc</keyword>
<keyword evidence="1" id="KW-0479">Metal-binding</keyword>
<dbReference type="InterPro" id="IPR007527">
    <property type="entry name" value="Znf_SWIM"/>
</dbReference>
<protein>
    <submittedName>
        <fullName evidence="3">SWIM zinc finger family protein</fullName>
    </submittedName>
</protein>
<dbReference type="Pfam" id="PF04434">
    <property type="entry name" value="SWIM"/>
    <property type="match status" value="1"/>
</dbReference>
<comment type="caution">
    <text evidence="3">The sequence shown here is derived from an EMBL/GenBank/DDBJ whole genome shotgun (WGS) entry which is preliminary data.</text>
</comment>
<dbReference type="Proteomes" id="UP000483261">
    <property type="component" value="Unassembled WGS sequence"/>
</dbReference>
<evidence type="ECO:0000313" key="3">
    <source>
        <dbReference type="EMBL" id="NGN91417.1"/>
    </source>
</evidence>
<feature type="domain" description="SWIM-type" evidence="2">
    <location>
        <begin position="53"/>
        <end position="86"/>
    </location>
</feature>
<proteinExistence type="predicted"/>
<sequence>MPRWSIDAVEKAAPDAGSLNAARKLAVPGPWSETGATDVLVWGKCQGSGKNPYQVSVDLTGPAYKCSCPSRKFPCKHAIALLLLWAEAQVGEVDEPEAYASEWAAQRAARAEGAAERASAPAKPVDKAAQARRAAERRALMDGGVEDLVLWLEDLARGGLATAKTQPWAWWDAAASRLVDAQLPGLGERVREMAVAVNRREDWAEHLLIEIGRWWTAAQAWRSWDSLDADTQGDLRVVIGWAVPSAQILEAGVHADVWTVLGAHRDERGNLIEQRTWLRSDSGETALLLDFAAGGNPLPIARLAGARLEASVGFYPGHAPRRVVLASEPAALPATSDLGSATDLAGARAALAAIRASNPWADRAPVVVRVAASVPEGDEQPFVVDDVGHQVPLLGEPGTWWRLLALTGGHPVTAFGEIEDAGLRVLTVAGVEEGSDDGELVAL</sequence>